<protein>
    <recommendedName>
        <fullName evidence="3">RVT_2 domain-containing protein</fullName>
    </recommendedName>
</protein>
<dbReference type="SUPFAM" id="SSF56672">
    <property type="entry name" value="DNA/RNA polymerases"/>
    <property type="match status" value="1"/>
</dbReference>
<dbReference type="PANTHER" id="PTHR11439:SF511">
    <property type="match status" value="1"/>
</dbReference>
<dbReference type="AlphaFoldDB" id="A0A1Q3C6D5"/>
<accession>A0A1Q3C6D5</accession>
<dbReference type="InterPro" id="IPR043502">
    <property type="entry name" value="DNA/RNA_pol_sf"/>
</dbReference>
<evidence type="ECO:0000313" key="2">
    <source>
        <dbReference type="Proteomes" id="UP000187406"/>
    </source>
</evidence>
<evidence type="ECO:0000313" key="1">
    <source>
        <dbReference type="EMBL" id="GAV75744.1"/>
    </source>
</evidence>
<organism evidence="1 2">
    <name type="scientific">Cephalotus follicularis</name>
    <name type="common">Albany pitcher plant</name>
    <dbReference type="NCBI Taxonomy" id="3775"/>
    <lineage>
        <taxon>Eukaryota</taxon>
        <taxon>Viridiplantae</taxon>
        <taxon>Streptophyta</taxon>
        <taxon>Embryophyta</taxon>
        <taxon>Tracheophyta</taxon>
        <taxon>Spermatophyta</taxon>
        <taxon>Magnoliopsida</taxon>
        <taxon>eudicotyledons</taxon>
        <taxon>Gunneridae</taxon>
        <taxon>Pentapetalae</taxon>
        <taxon>rosids</taxon>
        <taxon>fabids</taxon>
        <taxon>Oxalidales</taxon>
        <taxon>Cephalotaceae</taxon>
        <taxon>Cephalotus</taxon>
    </lineage>
</organism>
<dbReference type="InParanoid" id="A0A1Q3C6D5"/>
<name>A0A1Q3C6D5_CEPFO</name>
<sequence length="217" mass="24150">MHAPKPSHIDAALRILRYLKREPGLGILMHSYNNFKLTAYCDSDWATCPMTRRSLTGYCIKLGDSLISWKSKRQATVSRSSAEAEYRAMAATTCEVIWILGLLVDLGIKGVEPVSLRGDNKAALHIAANPIYHERTKHIKIDCHLIREKIQQRVIKTEYVATHEQPVDILTKGLGKAEHGYLTSKLGVLNIYNTSSLGGMLKIKIVLVAVQLACSCH</sequence>
<evidence type="ECO:0008006" key="3">
    <source>
        <dbReference type="Google" id="ProtNLM"/>
    </source>
</evidence>
<dbReference type="EMBL" id="BDDD01001411">
    <property type="protein sequence ID" value="GAV75744.1"/>
    <property type="molecule type" value="Genomic_DNA"/>
</dbReference>
<comment type="caution">
    <text evidence="1">The sequence shown here is derived from an EMBL/GenBank/DDBJ whole genome shotgun (WGS) entry which is preliminary data.</text>
</comment>
<keyword evidence="2" id="KW-1185">Reference proteome</keyword>
<proteinExistence type="predicted"/>
<gene>
    <name evidence="1" type="ORF">CFOL_v3_19220</name>
</gene>
<reference evidence="2" key="1">
    <citation type="submission" date="2016-04" db="EMBL/GenBank/DDBJ databases">
        <title>Cephalotus genome sequencing.</title>
        <authorList>
            <person name="Fukushima K."/>
            <person name="Hasebe M."/>
            <person name="Fang X."/>
        </authorList>
    </citation>
    <scope>NUCLEOTIDE SEQUENCE [LARGE SCALE GENOMIC DNA]</scope>
    <source>
        <strain evidence="2">cv. St1</strain>
    </source>
</reference>
<dbReference type="Proteomes" id="UP000187406">
    <property type="component" value="Unassembled WGS sequence"/>
</dbReference>
<dbReference type="OrthoDB" id="1729327at2759"/>
<dbReference type="PANTHER" id="PTHR11439">
    <property type="entry name" value="GAG-POL-RELATED RETROTRANSPOSON"/>
    <property type="match status" value="1"/>
</dbReference>
<dbReference type="CDD" id="cd09272">
    <property type="entry name" value="RNase_HI_RT_Ty1"/>
    <property type="match status" value="1"/>
</dbReference>